<organism evidence="6 7">
    <name type="scientific">Coprinellus micaceus</name>
    <name type="common">Glistening ink-cap mushroom</name>
    <name type="synonym">Coprinus micaceus</name>
    <dbReference type="NCBI Taxonomy" id="71717"/>
    <lineage>
        <taxon>Eukaryota</taxon>
        <taxon>Fungi</taxon>
        <taxon>Dikarya</taxon>
        <taxon>Basidiomycota</taxon>
        <taxon>Agaricomycotina</taxon>
        <taxon>Agaricomycetes</taxon>
        <taxon>Agaricomycetidae</taxon>
        <taxon>Agaricales</taxon>
        <taxon>Agaricineae</taxon>
        <taxon>Psathyrellaceae</taxon>
        <taxon>Coprinellus</taxon>
    </lineage>
</organism>
<dbReference type="Proteomes" id="UP000298030">
    <property type="component" value="Unassembled WGS sequence"/>
</dbReference>
<dbReference type="GO" id="GO:0016020">
    <property type="term" value="C:membrane"/>
    <property type="evidence" value="ECO:0007669"/>
    <property type="project" value="UniProtKB-SubCell"/>
</dbReference>
<accession>A0A4Y7U125</accession>
<dbReference type="OrthoDB" id="2901184at2759"/>
<proteinExistence type="predicted"/>
<dbReference type="STRING" id="71717.A0A4Y7U125"/>
<feature type="transmembrane region" description="Helical" evidence="5">
    <location>
        <begin position="231"/>
        <end position="255"/>
    </location>
</feature>
<feature type="transmembrane region" description="Helical" evidence="5">
    <location>
        <begin position="83"/>
        <end position="111"/>
    </location>
</feature>
<evidence type="ECO:0000313" key="7">
    <source>
        <dbReference type="Proteomes" id="UP000298030"/>
    </source>
</evidence>
<dbReference type="InterPro" id="IPR030185">
    <property type="entry name" value="Mae1"/>
</dbReference>
<keyword evidence="4 5" id="KW-0472">Membrane</keyword>
<evidence type="ECO:0000256" key="3">
    <source>
        <dbReference type="ARBA" id="ARBA00022989"/>
    </source>
</evidence>
<reference evidence="6 7" key="1">
    <citation type="journal article" date="2019" name="Nat. Ecol. Evol.">
        <title>Megaphylogeny resolves global patterns of mushroom evolution.</title>
        <authorList>
            <person name="Varga T."/>
            <person name="Krizsan K."/>
            <person name="Foldi C."/>
            <person name="Dima B."/>
            <person name="Sanchez-Garcia M."/>
            <person name="Sanchez-Ramirez S."/>
            <person name="Szollosi G.J."/>
            <person name="Szarkandi J.G."/>
            <person name="Papp V."/>
            <person name="Albert L."/>
            <person name="Andreopoulos W."/>
            <person name="Angelini C."/>
            <person name="Antonin V."/>
            <person name="Barry K.W."/>
            <person name="Bougher N.L."/>
            <person name="Buchanan P."/>
            <person name="Buyck B."/>
            <person name="Bense V."/>
            <person name="Catcheside P."/>
            <person name="Chovatia M."/>
            <person name="Cooper J."/>
            <person name="Damon W."/>
            <person name="Desjardin D."/>
            <person name="Finy P."/>
            <person name="Geml J."/>
            <person name="Haridas S."/>
            <person name="Hughes K."/>
            <person name="Justo A."/>
            <person name="Karasinski D."/>
            <person name="Kautmanova I."/>
            <person name="Kiss B."/>
            <person name="Kocsube S."/>
            <person name="Kotiranta H."/>
            <person name="LaButti K.M."/>
            <person name="Lechner B.E."/>
            <person name="Liimatainen K."/>
            <person name="Lipzen A."/>
            <person name="Lukacs Z."/>
            <person name="Mihaltcheva S."/>
            <person name="Morgado L.N."/>
            <person name="Niskanen T."/>
            <person name="Noordeloos M.E."/>
            <person name="Ohm R.A."/>
            <person name="Ortiz-Santana B."/>
            <person name="Ovrebo C."/>
            <person name="Racz N."/>
            <person name="Riley R."/>
            <person name="Savchenko A."/>
            <person name="Shiryaev A."/>
            <person name="Soop K."/>
            <person name="Spirin V."/>
            <person name="Szebenyi C."/>
            <person name="Tomsovsky M."/>
            <person name="Tulloss R.E."/>
            <person name="Uehling J."/>
            <person name="Grigoriev I.V."/>
            <person name="Vagvolgyi C."/>
            <person name="Papp T."/>
            <person name="Martin F.M."/>
            <person name="Miettinen O."/>
            <person name="Hibbett D.S."/>
            <person name="Nagy L.G."/>
        </authorList>
    </citation>
    <scope>NUCLEOTIDE SEQUENCE [LARGE SCALE GENOMIC DNA]</scope>
    <source>
        <strain evidence="6 7">FP101781</strain>
    </source>
</reference>
<keyword evidence="3 5" id="KW-1133">Transmembrane helix</keyword>
<evidence type="ECO:0000256" key="4">
    <source>
        <dbReference type="ARBA" id="ARBA00023136"/>
    </source>
</evidence>
<dbReference type="InterPro" id="IPR004695">
    <property type="entry name" value="SLAC1/Mae1/Ssu1/TehA"/>
</dbReference>
<dbReference type="GO" id="GO:0015140">
    <property type="term" value="F:malate transmembrane transporter activity"/>
    <property type="evidence" value="ECO:0007669"/>
    <property type="project" value="InterPro"/>
</dbReference>
<keyword evidence="2 5" id="KW-0812">Transmembrane</keyword>
<feature type="transmembrane region" description="Helical" evidence="5">
    <location>
        <begin position="52"/>
        <end position="71"/>
    </location>
</feature>
<dbReference type="PANTHER" id="PTHR31162">
    <property type="entry name" value="MALIC ACID TRANSPORT PROTEIN-RELATED"/>
    <property type="match status" value="1"/>
</dbReference>
<comment type="caution">
    <text evidence="6">The sequence shown here is derived from an EMBL/GenBank/DDBJ whole genome shotgun (WGS) entry which is preliminary data.</text>
</comment>
<dbReference type="AlphaFoldDB" id="A0A4Y7U125"/>
<dbReference type="EMBL" id="QPFP01000001">
    <property type="protein sequence ID" value="TEB39951.1"/>
    <property type="molecule type" value="Genomic_DNA"/>
</dbReference>
<evidence type="ECO:0000256" key="5">
    <source>
        <dbReference type="SAM" id="Phobius"/>
    </source>
</evidence>
<comment type="subcellular location">
    <subcellularLocation>
        <location evidence="1">Membrane</location>
        <topology evidence="1">Multi-pass membrane protein</topology>
    </subcellularLocation>
</comment>
<keyword evidence="7" id="KW-1185">Reference proteome</keyword>
<gene>
    <name evidence="6" type="ORF">FA13DRAFT_1724170</name>
</gene>
<feature type="transmembrane region" description="Helical" evidence="5">
    <location>
        <begin position="123"/>
        <end position="143"/>
    </location>
</feature>
<dbReference type="PANTHER" id="PTHR31162:SF0">
    <property type="entry name" value="MALIC ACID TRANSPORT PROTEIN"/>
    <property type="match status" value="1"/>
</dbReference>
<dbReference type="InterPro" id="IPR038665">
    <property type="entry name" value="Voltage-dep_anion_channel_sf"/>
</dbReference>
<feature type="transmembrane region" description="Helical" evidence="5">
    <location>
        <begin position="20"/>
        <end position="40"/>
    </location>
</feature>
<protein>
    <submittedName>
        <fullName evidence="6">Uncharacterized protein</fullName>
    </submittedName>
</protein>
<evidence type="ECO:0000256" key="2">
    <source>
        <dbReference type="ARBA" id="ARBA00022692"/>
    </source>
</evidence>
<feature type="transmembrane region" description="Helical" evidence="5">
    <location>
        <begin position="163"/>
        <end position="191"/>
    </location>
</feature>
<dbReference type="Pfam" id="PF03595">
    <property type="entry name" value="SLAC1"/>
    <property type="match status" value="1"/>
</dbReference>
<name>A0A4Y7U125_COPMI</name>
<dbReference type="Gene3D" id="1.50.10.150">
    <property type="entry name" value="Voltage-dependent anion channel"/>
    <property type="match status" value="1"/>
</dbReference>
<evidence type="ECO:0000313" key="6">
    <source>
        <dbReference type="EMBL" id="TEB39951.1"/>
    </source>
</evidence>
<feature type="transmembrane region" description="Helical" evidence="5">
    <location>
        <begin position="203"/>
        <end position="225"/>
    </location>
</feature>
<sequence>MDNQYSEWKNVCGPKCAEGLFWFYVAVSAATCLPMLILWFDHPHPLSEFSPIYAFLIFPLMLTGVVAFNVLKVVPHDTRNSVHILFTGCFFQGLGSFMTFFYICIYILRIIMGGVLKNREATGAFIVCGPPGFTALAIIKLGADARDILTNNDLISPVAGEVWYAGSIMGGIMLYGLAVFLFVFSAVPWWFNVSKHLHDILGLWALTFPNVGWILATRVIGDIFHFKAFKIIHIILCVCLGLTWIVLFVLTLIAFKRGYILESDPEDVLKDAIYNRRVAHAGEVEKSNPPQIPPIFLFHEPHQPRRADSPV</sequence>
<evidence type="ECO:0000256" key="1">
    <source>
        <dbReference type="ARBA" id="ARBA00004141"/>
    </source>
</evidence>